<dbReference type="OMA" id="YCWINEK"/>
<dbReference type="Proteomes" id="UP000014680">
    <property type="component" value="Unassembled WGS sequence"/>
</dbReference>
<protein>
    <recommendedName>
        <fullName evidence="3">Ras-GEF domain-containing protein</fullName>
    </recommendedName>
</protein>
<name>A0A0A1U4I9_ENTIV</name>
<evidence type="ECO:0008006" key="3">
    <source>
        <dbReference type="Google" id="ProtNLM"/>
    </source>
</evidence>
<dbReference type="InterPro" id="IPR023578">
    <property type="entry name" value="Ras_GEF_dom_sf"/>
</dbReference>
<dbReference type="VEuPathDB" id="AmoebaDB:EIN_485690"/>
<accession>A0A0A1U4I9</accession>
<dbReference type="RefSeq" id="XP_004255948.1">
    <property type="nucleotide sequence ID" value="XM_004255900.1"/>
</dbReference>
<dbReference type="AlphaFoldDB" id="A0A0A1U4I9"/>
<gene>
    <name evidence="1" type="ORF">EIN_485690</name>
</gene>
<dbReference type="EMBL" id="KB206670">
    <property type="protein sequence ID" value="ELP89177.1"/>
    <property type="molecule type" value="Genomic_DNA"/>
</dbReference>
<dbReference type="Gene3D" id="1.10.840.10">
    <property type="entry name" value="Ras guanine-nucleotide exchange factors catalytic domain"/>
    <property type="match status" value="1"/>
</dbReference>
<dbReference type="GeneID" id="14888170"/>
<evidence type="ECO:0000313" key="1">
    <source>
        <dbReference type="EMBL" id="ELP89177.1"/>
    </source>
</evidence>
<keyword evidence="2" id="KW-1185">Reference proteome</keyword>
<reference evidence="1 2" key="1">
    <citation type="submission" date="2012-10" db="EMBL/GenBank/DDBJ databases">
        <authorList>
            <person name="Zafar N."/>
            <person name="Inman J."/>
            <person name="Hall N."/>
            <person name="Lorenzi H."/>
            <person name="Caler E."/>
        </authorList>
    </citation>
    <scope>NUCLEOTIDE SEQUENCE [LARGE SCALE GENOMIC DNA]</scope>
    <source>
        <strain evidence="1 2">IP1</strain>
    </source>
</reference>
<dbReference type="SUPFAM" id="SSF48366">
    <property type="entry name" value="Ras GEF"/>
    <property type="match status" value="1"/>
</dbReference>
<proteinExistence type="predicted"/>
<dbReference type="GO" id="GO:0005085">
    <property type="term" value="F:guanyl-nucleotide exchange factor activity"/>
    <property type="evidence" value="ECO:0007669"/>
    <property type="project" value="InterPro"/>
</dbReference>
<organism evidence="1 2">
    <name type="scientific">Entamoeba invadens IP1</name>
    <dbReference type="NCBI Taxonomy" id="370355"/>
    <lineage>
        <taxon>Eukaryota</taxon>
        <taxon>Amoebozoa</taxon>
        <taxon>Evosea</taxon>
        <taxon>Archamoebae</taxon>
        <taxon>Mastigamoebida</taxon>
        <taxon>Entamoebidae</taxon>
        <taxon>Entamoeba</taxon>
    </lineage>
</organism>
<dbReference type="KEGG" id="eiv:EIN_485690"/>
<evidence type="ECO:0000313" key="2">
    <source>
        <dbReference type="Proteomes" id="UP000014680"/>
    </source>
</evidence>
<sequence>MCLTTKIYAKNNTRKYSTSSIVTHEGVLIPETIIGEFISLQAFNPNTKFTNRKSVIPFINALQMSEDVTQKIEFNSVSDYFQQSELIKTTFEPNLVFLKAFGRTQSRLVCRCSRELEKSLMGSGVVPSYEYTTPLCAELLKDVPEFSYSSLLEALQNVRQLKENYGFLKTNNFVCEVHRHLEASQKVALSIMLLKMTSSSVFRTFQLVDINKEKYTDKDIKNLQHHILELPNPTKQLMRRFTEITKHVKEMAYVFSGFVVSDDNKEGFVNKLGYGILKTALRYESFVLKGIDETGIYDFKESRMKVALCLSVETLSTLLFSKDSVSLGYVRFYMTTLPYFTTQKTVLQFIKDNVQLLTTDCANVYFSVCKSFLEYWGDMFTESQVEFMGKVSLNYFTEKAKGVTDVKGGKIPQNTCEEITGMMFKELRRMKVQDLVLREKNILTSQEVTHKQNCFEDVSMKFNKWCLNELITTKDYKKMLILGAKFLELKNYDATFSVYCGLKSSQWKGDKAENYTKELQKDKNFRNMEMVFNGPIVSQQYDTLILKEKAPFIPVFVLENRKLLLAEEIPTYVDATQTSIRIEDKLRKCYSAVNTFIRGRSECYEFDIADVENVIQKITE</sequence>
<dbReference type="InterPro" id="IPR036964">
    <property type="entry name" value="RASGEF_cat_dom_sf"/>
</dbReference>
<dbReference type="OrthoDB" id="27595at2759"/>
<dbReference type="GO" id="GO:0007264">
    <property type="term" value="P:small GTPase-mediated signal transduction"/>
    <property type="evidence" value="ECO:0007669"/>
    <property type="project" value="InterPro"/>
</dbReference>